<name>A0A1H9E879_9GAMM</name>
<feature type="domain" description="HTH cro/C1-type" evidence="1">
    <location>
        <begin position="48"/>
        <end position="101"/>
    </location>
</feature>
<dbReference type="AlphaFoldDB" id="A0A1H9E879"/>
<evidence type="ECO:0000313" key="3">
    <source>
        <dbReference type="Proteomes" id="UP000198749"/>
    </source>
</evidence>
<dbReference type="SUPFAM" id="SSF47413">
    <property type="entry name" value="lambda repressor-like DNA-binding domains"/>
    <property type="match status" value="1"/>
</dbReference>
<sequence>MSDTKLSNAEVQSFLTDLGVLYEKQAAELSLLRQQQDFKPIESLAEVVKQARKDQGVTIEDLATYSGVSHMTISKIEKGQTNVKAELMIAVLAALGKKLWVG</sequence>
<reference evidence="3" key="1">
    <citation type="submission" date="2016-10" db="EMBL/GenBank/DDBJ databases">
        <authorList>
            <person name="Varghese N."/>
            <person name="Submissions S."/>
        </authorList>
    </citation>
    <scope>NUCLEOTIDE SEQUENCE [LARGE SCALE GENOMIC DNA]</scope>
    <source>
        <strain evidence="3">DSM 18887</strain>
    </source>
</reference>
<dbReference type="SMART" id="SM00530">
    <property type="entry name" value="HTH_XRE"/>
    <property type="match status" value="1"/>
</dbReference>
<organism evidence="2 3">
    <name type="scientific">Amphritea atlantica</name>
    <dbReference type="NCBI Taxonomy" id="355243"/>
    <lineage>
        <taxon>Bacteria</taxon>
        <taxon>Pseudomonadati</taxon>
        <taxon>Pseudomonadota</taxon>
        <taxon>Gammaproteobacteria</taxon>
        <taxon>Oceanospirillales</taxon>
        <taxon>Oceanospirillaceae</taxon>
        <taxon>Amphritea</taxon>
    </lineage>
</organism>
<dbReference type="OrthoDB" id="6119444at2"/>
<keyword evidence="3" id="KW-1185">Reference proteome</keyword>
<dbReference type="CDD" id="cd00093">
    <property type="entry name" value="HTH_XRE"/>
    <property type="match status" value="1"/>
</dbReference>
<dbReference type="InterPro" id="IPR010982">
    <property type="entry name" value="Lambda_DNA-bd_dom_sf"/>
</dbReference>
<protein>
    <submittedName>
        <fullName evidence="2">Helix-turn-helix</fullName>
    </submittedName>
</protein>
<dbReference type="STRING" id="355243.SAMN03080615_00746"/>
<dbReference type="Gene3D" id="1.10.260.40">
    <property type="entry name" value="lambda repressor-like DNA-binding domains"/>
    <property type="match status" value="1"/>
</dbReference>
<accession>A0A1H9E879</accession>
<dbReference type="RefSeq" id="WP_091354217.1">
    <property type="nucleotide sequence ID" value="NZ_AP025284.1"/>
</dbReference>
<dbReference type="PROSITE" id="PS50943">
    <property type="entry name" value="HTH_CROC1"/>
    <property type="match status" value="1"/>
</dbReference>
<proteinExistence type="predicted"/>
<dbReference type="EMBL" id="FOGB01000002">
    <property type="protein sequence ID" value="SEQ21792.1"/>
    <property type="molecule type" value="Genomic_DNA"/>
</dbReference>
<dbReference type="Proteomes" id="UP000198749">
    <property type="component" value="Unassembled WGS sequence"/>
</dbReference>
<dbReference type="InterPro" id="IPR001387">
    <property type="entry name" value="Cro/C1-type_HTH"/>
</dbReference>
<dbReference type="GO" id="GO:0003677">
    <property type="term" value="F:DNA binding"/>
    <property type="evidence" value="ECO:0007669"/>
    <property type="project" value="InterPro"/>
</dbReference>
<evidence type="ECO:0000259" key="1">
    <source>
        <dbReference type="PROSITE" id="PS50943"/>
    </source>
</evidence>
<gene>
    <name evidence="2" type="ORF">SAMN03080615_00746</name>
</gene>
<evidence type="ECO:0000313" key="2">
    <source>
        <dbReference type="EMBL" id="SEQ21792.1"/>
    </source>
</evidence>
<dbReference type="Pfam" id="PF01381">
    <property type="entry name" value="HTH_3"/>
    <property type="match status" value="1"/>
</dbReference>